<accession>A0AAN7KRC9</accession>
<dbReference type="Pfam" id="PF07734">
    <property type="entry name" value="FBA_1"/>
    <property type="match status" value="1"/>
</dbReference>
<dbReference type="PANTHER" id="PTHR31672:SF13">
    <property type="entry name" value="F-BOX PROTEIN CPR30-LIKE"/>
    <property type="match status" value="1"/>
</dbReference>
<dbReference type="Gene3D" id="1.20.1280.50">
    <property type="match status" value="1"/>
</dbReference>
<dbReference type="InterPro" id="IPR006527">
    <property type="entry name" value="F-box-assoc_dom_typ1"/>
</dbReference>
<dbReference type="Proteomes" id="UP001345219">
    <property type="component" value="Chromosome 24"/>
</dbReference>
<comment type="caution">
    <text evidence="3">The sequence shown here is derived from an EMBL/GenBank/DDBJ whole genome shotgun (WGS) entry which is preliminary data.</text>
</comment>
<dbReference type="Pfam" id="PF00646">
    <property type="entry name" value="F-box"/>
    <property type="match status" value="1"/>
</dbReference>
<dbReference type="InterPro" id="IPR011043">
    <property type="entry name" value="Gal_Oxase/kelch_b-propeller"/>
</dbReference>
<dbReference type="NCBIfam" id="TIGR01640">
    <property type="entry name" value="F_box_assoc_1"/>
    <property type="match status" value="1"/>
</dbReference>
<evidence type="ECO:0008006" key="5">
    <source>
        <dbReference type="Google" id="ProtNLM"/>
    </source>
</evidence>
<dbReference type="SUPFAM" id="SSF81383">
    <property type="entry name" value="F-box domain"/>
    <property type="match status" value="1"/>
</dbReference>
<keyword evidence="4" id="KW-1185">Reference proteome</keyword>
<proteinExistence type="predicted"/>
<dbReference type="EMBL" id="JAXIOK010000005">
    <property type="protein sequence ID" value="KAK4771570.1"/>
    <property type="molecule type" value="Genomic_DNA"/>
</dbReference>
<evidence type="ECO:0000259" key="1">
    <source>
        <dbReference type="Pfam" id="PF00646"/>
    </source>
</evidence>
<feature type="domain" description="F-box associated beta-propeller type 1" evidence="2">
    <location>
        <begin position="148"/>
        <end position="402"/>
    </location>
</feature>
<organism evidence="3 4">
    <name type="scientific">Trapa incisa</name>
    <dbReference type="NCBI Taxonomy" id="236973"/>
    <lineage>
        <taxon>Eukaryota</taxon>
        <taxon>Viridiplantae</taxon>
        <taxon>Streptophyta</taxon>
        <taxon>Embryophyta</taxon>
        <taxon>Tracheophyta</taxon>
        <taxon>Spermatophyta</taxon>
        <taxon>Magnoliopsida</taxon>
        <taxon>eudicotyledons</taxon>
        <taxon>Gunneridae</taxon>
        <taxon>Pentapetalae</taxon>
        <taxon>rosids</taxon>
        <taxon>malvids</taxon>
        <taxon>Myrtales</taxon>
        <taxon>Lythraceae</taxon>
        <taxon>Trapa</taxon>
    </lineage>
</organism>
<dbReference type="AlphaFoldDB" id="A0AAN7KRC9"/>
<evidence type="ECO:0000259" key="2">
    <source>
        <dbReference type="Pfam" id="PF07734"/>
    </source>
</evidence>
<gene>
    <name evidence="3" type="ORF">SAY87_032102</name>
</gene>
<sequence length="417" mass="47225">MFSGVNHLHCVYHPSSGLLKLPEGKKKKTIFVHPSSHTTRMEELCDDMVMEILIRLPARSLIQLKLTNKEWYGLISHPFLVKLHLERLRMDMRAAKILVIDHFPPMGSTNGNPLRFIDFGNSEGYRVERAISNFRDRICLGDTVIRGSCDGLICFIRPCYKHDRIILVNLSTKKFRDLPSRENRNCSGINCRVVAYAVGLGYDPATDDYKVVRAYSQNEYGSGETVVEVFALKGNGWKRINENPRVKFSPMSLYLNGSMYWLASDMNGSQLVLSFNLTTEKFLEVPTPETGNGTKFLGLGILEGCLLVYTVYWELNGCFKAWSMNESGGKSSWDKAFVIPGRLLPTPTKFVKVICIKNGKILFCLDGSDLILFDVKDGTCQFLINPGRHFQYEFTMYVESLISPYTGMASPSTQLKR</sequence>
<evidence type="ECO:0000313" key="4">
    <source>
        <dbReference type="Proteomes" id="UP001345219"/>
    </source>
</evidence>
<name>A0AAN7KRC9_9MYRT</name>
<dbReference type="InterPro" id="IPR017451">
    <property type="entry name" value="F-box-assoc_interact_dom"/>
</dbReference>
<dbReference type="InterPro" id="IPR001810">
    <property type="entry name" value="F-box_dom"/>
</dbReference>
<dbReference type="InterPro" id="IPR036047">
    <property type="entry name" value="F-box-like_dom_sf"/>
</dbReference>
<reference evidence="3 4" key="1">
    <citation type="journal article" date="2023" name="Hortic Res">
        <title>Pangenome of water caltrop reveals structural variations and asymmetric subgenome divergence after allopolyploidization.</title>
        <authorList>
            <person name="Zhang X."/>
            <person name="Chen Y."/>
            <person name="Wang L."/>
            <person name="Yuan Y."/>
            <person name="Fang M."/>
            <person name="Shi L."/>
            <person name="Lu R."/>
            <person name="Comes H.P."/>
            <person name="Ma Y."/>
            <person name="Chen Y."/>
            <person name="Huang G."/>
            <person name="Zhou Y."/>
            <person name="Zheng Z."/>
            <person name="Qiu Y."/>
        </authorList>
    </citation>
    <scope>NUCLEOTIDE SEQUENCE [LARGE SCALE GENOMIC DNA]</scope>
    <source>
        <tissue evidence="3">Roots</tissue>
    </source>
</reference>
<dbReference type="SUPFAM" id="SSF50965">
    <property type="entry name" value="Galactose oxidase, central domain"/>
    <property type="match status" value="1"/>
</dbReference>
<evidence type="ECO:0000313" key="3">
    <source>
        <dbReference type="EMBL" id="KAK4771570.1"/>
    </source>
</evidence>
<protein>
    <recommendedName>
        <fullName evidence="5">F-box domain-containing protein</fullName>
    </recommendedName>
</protein>
<feature type="domain" description="F-box" evidence="1">
    <location>
        <begin position="42"/>
        <end position="78"/>
    </location>
</feature>
<dbReference type="PANTHER" id="PTHR31672">
    <property type="entry name" value="BNACNNG10540D PROTEIN"/>
    <property type="match status" value="1"/>
</dbReference>
<dbReference type="InterPro" id="IPR050796">
    <property type="entry name" value="SCF_F-box_component"/>
</dbReference>